<keyword evidence="1" id="KW-0808">Transferase</keyword>
<evidence type="ECO:0000256" key="5">
    <source>
        <dbReference type="ARBA" id="ARBA00022839"/>
    </source>
</evidence>
<dbReference type="AlphaFoldDB" id="A0A381KW65"/>
<organism evidence="9">
    <name type="scientific">Lactobacillus delbrueckii subsp. lactis</name>
    <dbReference type="NCBI Taxonomy" id="29397"/>
    <lineage>
        <taxon>Bacteria</taxon>
        <taxon>Bacillati</taxon>
        <taxon>Bacillota</taxon>
        <taxon>Bacilli</taxon>
        <taxon>Lactobacillales</taxon>
        <taxon>Lactobacillaceae</taxon>
        <taxon>Lactobacillus</taxon>
    </lineage>
</organism>
<sequence length="178" mass="19983">MMNFVAMDFETANQHPASACSLALVLVRESKIIDRFYTVINPQMAFDVQQVKVHDITAEDVAGAPTMAEVWPKIQPLFQPGMLVAAHNARFDCNVMKQSLARYGIAEPHYLVLDSLKVSRELEPGLDNYQLNTVSDLLGVELWHHHNALSDSEACAGILLKEEEKRGSELLKKFVYQV</sequence>
<evidence type="ECO:0000256" key="2">
    <source>
        <dbReference type="ARBA" id="ARBA00022695"/>
    </source>
</evidence>
<dbReference type="OrthoDB" id="9803913at2"/>
<dbReference type="FunFam" id="3.30.420.10:FF:000045">
    <property type="entry name" value="3'-5' exonuclease DinG"/>
    <property type="match status" value="1"/>
</dbReference>
<dbReference type="SMART" id="SM00479">
    <property type="entry name" value="EXOIII"/>
    <property type="match status" value="1"/>
</dbReference>
<dbReference type="GO" id="GO:0003887">
    <property type="term" value="F:DNA-directed DNA polymerase activity"/>
    <property type="evidence" value="ECO:0007669"/>
    <property type="project" value="UniProtKB-KW"/>
</dbReference>
<dbReference type="InterPro" id="IPR012337">
    <property type="entry name" value="RNaseH-like_sf"/>
</dbReference>
<dbReference type="InterPro" id="IPR036397">
    <property type="entry name" value="RNaseH_sf"/>
</dbReference>
<evidence type="ECO:0000256" key="3">
    <source>
        <dbReference type="ARBA" id="ARBA00022705"/>
    </source>
</evidence>
<reference evidence="9" key="1">
    <citation type="submission" date="2018-07" db="EMBL/GenBank/DDBJ databases">
        <authorList>
            <person name="Somerville V."/>
        </authorList>
    </citation>
    <scope>NUCLEOTIDE SEQUENCE</scope>
    <source>
        <strain evidence="9">NWC_2_2</strain>
    </source>
</reference>
<keyword evidence="5 9" id="KW-0269">Exonuclease</keyword>
<evidence type="ECO:0000256" key="6">
    <source>
        <dbReference type="ARBA" id="ARBA00022932"/>
    </source>
</evidence>
<name>A0A381KW65_LACDL</name>
<dbReference type="SUPFAM" id="SSF53098">
    <property type="entry name" value="Ribonuclease H-like"/>
    <property type="match status" value="1"/>
</dbReference>
<keyword evidence="5 9" id="KW-0378">Hydrolase</keyword>
<dbReference type="PANTHER" id="PTHR30231">
    <property type="entry name" value="DNA POLYMERASE III SUBUNIT EPSILON"/>
    <property type="match status" value="1"/>
</dbReference>
<keyword evidence="2" id="KW-0548">Nucleotidyltransferase</keyword>
<evidence type="ECO:0000313" key="9">
    <source>
        <dbReference type="EMBL" id="AZA16486.1"/>
    </source>
</evidence>
<feature type="domain" description="Exonuclease" evidence="8">
    <location>
        <begin position="3"/>
        <end position="168"/>
    </location>
</feature>
<evidence type="ECO:0000256" key="1">
    <source>
        <dbReference type="ARBA" id="ARBA00022679"/>
    </source>
</evidence>
<dbReference type="CDD" id="cd06130">
    <property type="entry name" value="DNA_pol_III_epsilon_like"/>
    <property type="match status" value="1"/>
</dbReference>
<dbReference type="GO" id="GO:0003676">
    <property type="term" value="F:nucleic acid binding"/>
    <property type="evidence" value="ECO:0007669"/>
    <property type="project" value="InterPro"/>
</dbReference>
<accession>A0A381KW65</accession>
<dbReference type="PANTHER" id="PTHR30231:SF42">
    <property type="entry name" value="EXONUCLEASE"/>
    <property type="match status" value="1"/>
</dbReference>
<dbReference type="Pfam" id="PF00929">
    <property type="entry name" value="RNase_T"/>
    <property type="match status" value="1"/>
</dbReference>
<dbReference type="InterPro" id="IPR013520">
    <property type="entry name" value="Ribonucl_H"/>
</dbReference>
<keyword evidence="6" id="KW-0239">DNA-directed DNA polymerase</keyword>
<dbReference type="Gene3D" id="3.30.420.10">
    <property type="entry name" value="Ribonuclease H-like superfamily/Ribonuclease H"/>
    <property type="match status" value="1"/>
</dbReference>
<dbReference type="GO" id="GO:0005829">
    <property type="term" value="C:cytosol"/>
    <property type="evidence" value="ECO:0007669"/>
    <property type="project" value="TreeGrafter"/>
</dbReference>
<dbReference type="GO" id="GO:0008408">
    <property type="term" value="F:3'-5' exonuclease activity"/>
    <property type="evidence" value="ECO:0007669"/>
    <property type="project" value="TreeGrafter"/>
</dbReference>
<evidence type="ECO:0000256" key="4">
    <source>
        <dbReference type="ARBA" id="ARBA00022722"/>
    </source>
</evidence>
<dbReference type="GO" id="GO:0006260">
    <property type="term" value="P:DNA replication"/>
    <property type="evidence" value="ECO:0007669"/>
    <property type="project" value="UniProtKB-KW"/>
</dbReference>
<protein>
    <recommendedName>
        <fullName evidence="7">DNA polymerase III polC-type</fullName>
    </recommendedName>
</protein>
<keyword evidence="3" id="KW-0235">DNA replication</keyword>
<evidence type="ECO:0000256" key="7">
    <source>
        <dbReference type="ARBA" id="ARBA00070925"/>
    </source>
</evidence>
<gene>
    <name evidence="9" type="ORF">DQL93_08295</name>
</gene>
<keyword evidence="4" id="KW-0540">Nuclease</keyword>
<evidence type="ECO:0000259" key="8">
    <source>
        <dbReference type="SMART" id="SM00479"/>
    </source>
</evidence>
<proteinExistence type="predicted"/>
<dbReference type="EMBL" id="CP031023">
    <property type="protein sequence ID" value="AZA16486.1"/>
    <property type="molecule type" value="Genomic_DNA"/>
</dbReference>